<dbReference type="EMBL" id="KZ452040">
    <property type="protein sequence ID" value="PKA49130.1"/>
    <property type="molecule type" value="Genomic_DNA"/>
</dbReference>
<proteinExistence type="predicted"/>
<reference evidence="2 3" key="1">
    <citation type="journal article" date="2017" name="Nature">
        <title>The Apostasia genome and the evolution of orchids.</title>
        <authorList>
            <person name="Zhang G.Q."/>
            <person name="Liu K.W."/>
            <person name="Li Z."/>
            <person name="Lohaus R."/>
            <person name="Hsiao Y.Y."/>
            <person name="Niu S.C."/>
            <person name="Wang J.Y."/>
            <person name="Lin Y.C."/>
            <person name="Xu Q."/>
            <person name="Chen L.J."/>
            <person name="Yoshida K."/>
            <person name="Fujiwara S."/>
            <person name="Wang Z.W."/>
            <person name="Zhang Y.Q."/>
            <person name="Mitsuda N."/>
            <person name="Wang M."/>
            <person name="Liu G.H."/>
            <person name="Pecoraro L."/>
            <person name="Huang H.X."/>
            <person name="Xiao X.J."/>
            <person name="Lin M."/>
            <person name="Wu X.Y."/>
            <person name="Wu W.L."/>
            <person name="Chen Y.Y."/>
            <person name="Chang S.B."/>
            <person name="Sakamoto S."/>
            <person name="Ohme-Takagi M."/>
            <person name="Yagi M."/>
            <person name="Zeng S.J."/>
            <person name="Shen C.Y."/>
            <person name="Yeh C.M."/>
            <person name="Luo Y.B."/>
            <person name="Tsai W.C."/>
            <person name="Van de Peer Y."/>
            <person name="Liu Z.J."/>
        </authorList>
    </citation>
    <scope>NUCLEOTIDE SEQUENCE [LARGE SCALE GENOMIC DNA]</scope>
    <source>
        <strain evidence="3">cv. Shenzhen</strain>
        <tissue evidence="2">Stem</tissue>
    </source>
</reference>
<keyword evidence="1" id="KW-1133">Transmembrane helix</keyword>
<keyword evidence="1" id="KW-0472">Membrane</keyword>
<keyword evidence="3" id="KW-1185">Reference proteome</keyword>
<dbReference type="Proteomes" id="UP000236161">
    <property type="component" value="Unassembled WGS sequence"/>
</dbReference>
<accession>A0A2I0A0Q5</accession>
<feature type="transmembrane region" description="Helical" evidence="1">
    <location>
        <begin position="215"/>
        <end position="236"/>
    </location>
</feature>
<dbReference type="OrthoDB" id="845076at2759"/>
<dbReference type="AlphaFoldDB" id="A0A2I0A0Q5"/>
<organism evidence="2 3">
    <name type="scientific">Apostasia shenzhenica</name>
    <dbReference type="NCBI Taxonomy" id="1088818"/>
    <lineage>
        <taxon>Eukaryota</taxon>
        <taxon>Viridiplantae</taxon>
        <taxon>Streptophyta</taxon>
        <taxon>Embryophyta</taxon>
        <taxon>Tracheophyta</taxon>
        <taxon>Spermatophyta</taxon>
        <taxon>Magnoliopsida</taxon>
        <taxon>Liliopsida</taxon>
        <taxon>Asparagales</taxon>
        <taxon>Orchidaceae</taxon>
        <taxon>Apostasioideae</taxon>
        <taxon>Apostasia</taxon>
    </lineage>
</organism>
<dbReference type="PANTHER" id="PTHR33874:SF4">
    <property type="entry name" value="EXPRESSED PROTEIN"/>
    <property type="match status" value="1"/>
</dbReference>
<evidence type="ECO:0000313" key="2">
    <source>
        <dbReference type="EMBL" id="PKA49130.1"/>
    </source>
</evidence>
<protein>
    <submittedName>
        <fullName evidence="2">Uncharacterized protein</fullName>
    </submittedName>
</protein>
<evidence type="ECO:0000256" key="1">
    <source>
        <dbReference type="SAM" id="Phobius"/>
    </source>
</evidence>
<sequence>MVGHAHRIPMELMGTMVEVADVAWNALEHRRERKIAAEEEEETAHLRSENHRLKVLLAENLPLLHGIAQVPSLATNCPPDLYARLLAVVDTPSFVATLESLKQEIEAGPNGGLPHTKRSGQEAVDVEVNFDENDPNWWVLVNHDMAPDILEEASGIDKENYVVISEENVVDGIANFIARCILENPKSKVISPQELQKAVSKALGDIKGRSILKSLWDAGIVIYTLSTWGIFLAGLYKHRAIVKAAGKGVHTSTKFILKAL</sequence>
<dbReference type="PANTHER" id="PTHR33874">
    <property type="entry name" value="RING FINGER PROTEIN"/>
    <property type="match status" value="1"/>
</dbReference>
<evidence type="ECO:0000313" key="3">
    <source>
        <dbReference type="Proteomes" id="UP000236161"/>
    </source>
</evidence>
<keyword evidence="1" id="KW-0812">Transmembrane</keyword>
<name>A0A2I0A0Q5_9ASPA</name>
<gene>
    <name evidence="2" type="ORF">AXF42_Ash010815</name>
</gene>